<keyword evidence="2" id="KW-0238">DNA-binding</keyword>
<organism evidence="5 6">
    <name type="scientific">Streptomyces inhibens</name>
    <dbReference type="NCBI Taxonomy" id="2293571"/>
    <lineage>
        <taxon>Bacteria</taxon>
        <taxon>Bacillati</taxon>
        <taxon>Actinomycetota</taxon>
        <taxon>Actinomycetes</taxon>
        <taxon>Kitasatosporales</taxon>
        <taxon>Streptomycetaceae</taxon>
        <taxon>Streptomyces</taxon>
    </lineage>
</organism>
<dbReference type="InterPro" id="IPR011711">
    <property type="entry name" value="GntR_C"/>
</dbReference>
<dbReference type="EMBL" id="QUAC01000185">
    <property type="protein sequence ID" value="REK88074.1"/>
    <property type="molecule type" value="Genomic_DNA"/>
</dbReference>
<dbReference type="AlphaFoldDB" id="A0A371Q076"/>
<comment type="caution">
    <text evidence="5">The sequence shown here is derived from an EMBL/GenBank/DDBJ whole genome shotgun (WGS) entry which is preliminary data.</text>
</comment>
<dbReference type="Gene3D" id="1.20.120.530">
    <property type="entry name" value="GntR ligand-binding domain-like"/>
    <property type="match status" value="1"/>
</dbReference>
<keyword evidence="3" id="KW-0804">Transcription</keyword>
<dbReference type="Gene3D" id="1.10.10.10">
    <property type="entry name" value="Winged helix-like DNA-binding domain superfamily/Winged helix DNA-binding domain"/>
    <property type="match status" value="1"/>
</dbReference>
<dbReference type="PROSITE" id="PS50949">
    <property type="entry name" value="HTH_GNTR"/>
    <property type="match status" value="1"/>
</dbReference>
<dbReference type="InterPro" id="IPR008920">
    <property type="entry name" value="TF_FadR/GntR_C"/>
</dbReference>
<protein>
    <submittedName>
        <fullName evidence="5">FadR family transcriptional regulator</fullName>
    </submittedName>
</protein>
<name>A0A371Q076_STRIH</name>
<dbReference type="PANTHER" id="PTHR43537:SF24">
    <property type="entry name" value="GLUCONATE OPERON TRANSCRIPTIONAL REPRESSOR"/>
    <property type="match status" value="1"/>
</dbReference>
<keyword evidence="6" id="KW-1185">Reference proteome</keyword>
<dbReference type="SMART" id="SM00345">
    <property type="entry name" value="HTH_GNTR"/>
    <property type="match status" value="1"/>
</dbReference>
<reference evidence="5 6" key="1">
    <citation type="submission" date="2018-08" db="EMBL/GenBank/DDBJ databases">
        <title>Streptomyces NEAU-D10 sp. nov., a novel Actinomycete isolated from soil.</title>
        <authorList>
            <person name="Jin L."/>
        </authorList>
    </citation>
    <scope>NUCLEOTIDE SEQUENCE [LARGE SCALE GENOMIC DNA]</scope>
    <source>
        <strain evidence="5 6">NEAU-D10</strain>
    </source>
</reference>
<accession>A0A371Q076</accession>
<dbReference type="GO" id="GO:0003677">
    <property type="term" value="F:DNA binding"/>
    <property type="evidence" value="ECO:0007669"/>
    <property type="project" value="UniProtKB-KW"/>
</dbReference>
<dbReference type="Proteomes" id="UP000262477">
    <property type="component" value="Unassembled WGS sequence"/>
</dbReference>
<keyword evidence="1" id="KW-0805">Transcription regulation</keyword>
<dbReference type="Pfam" id="PF00392">
    <property type="entry name" value="GntR"/>
    <property type="match status" value="1"/>
</dbReference>
<evidence type="ECO:0000256" key="2">
    <source>
        <dbReference type="ARBA" id="ARBA00023125"/>
    </source>
</evidence>
<dbReference type="PANTHER" id="PTHR43537">
    <property type="entry name" value="TRANSCRIPTIONAL REGULATOR, GNTR FAMILY"/>
    <property type="match status" value="1"/>
</dbReference>
<dbReference type="SUPFAM" id="SSF48008">
    <property type="entry name" value="GntR ligand-binding domain-like"/>
    <property type="match status" value="1"/>
</dbReference>
<dbReference type="Pfam" id="PF07729">
    <property type="entry name" value="FCD"/>
    <property type="match status" value="1"/>
</dbReference>
<sequence>MRCLLEWAMPGHLPDATEPETAARGLNAPPLGGIQRLSALGTVRARIALAVELGLLAPGERLPPTDEIAAALGVGDITVRRALASLRNDGVLERRRGRTGGTLVAERPVKGAVAEAAAYRAAAAEVHRLIDHRLVLECGIAHLAALNADEAALDLLDGLVAGMDGAQSWTEFRSYDERFHLAVADATGVTFAAAPYSAVLEDLYRYYLPYPLDTLRQSNCEHHALVDAVRRGDPTGAVDIARRHVAQLHRTMFVGLLDAARPAGGERPHPPAPTGDS</sequence>
<dbReference type="InterPro" id="IPR036390">
    <property type="entry name" value="WH_DNA-bd_sf"/>
</dbReference>
<evidence type="ECO:0000313" key="5">
    <source>
        <dbReference type="EMBL" id="REK88074.1"/>
    </source>
</evidence>
<evidence type="ECO:0000259" key="4">
    <source>
        <dbReference type="PROSITE" id="PS50949"/>
    </source>
</evidence>
<evidence type="ECO:0000256" key="3">
    <source>
        <dbReference type="ARBA" id="ARBA00023163"/>
    </source>
</evidence>
<feature type="domain" description="HTH gntR-type" evidence="4">
    <location>
        <begin position="37"/>
        <end position="107"/>
    </location>
</feature>
<dbReference type="SUPFAM" id="SSF46785">
    <property type="entry name" value="Winged helix' DNA-binding domain"/>
    <property type="match status" value="1"/>
</dbReference>
<dbReference type="CDD" id="cd07377">
    <property type="entry name" value="WHTH_GntR"/>
    <property type="match status" value="1"/>
</dbReference>
<dbReference type="GO" id="GO:0003700">
    <property type="term" value="F:DNA-binding transcription factor activity"/>
    <property type="evidence" value="ECO:0007669"/>
    <property type="project" value="InterPro"/>
</dbReference>
<evidence type="ECO:0000313" key="6">
    <source>
        <dbReference type="Proteomes" id="UP000262477"/>
    </source>
</evidence>
<evidence type="ECO:0000256" key="1">
    <source>
        <dbReference type="ARBA" id="ARBA00023015"/>
    </source>
</evidence>
<dbReference type="InterPro" id="IPR036388">
    <property type="entry name" value="WH-like_DNA-bd_sf"/>
</dbReference>
<dbReference type="OrthoDB" id="9784718at2"/>
<proteinExistence type="predicted"/>
<gene>
    <name evidence="5" type="ORF">DY245_23295</name>
</gene>
<dbReference type="InterPro" id="IPR000524">
    <property type="entry name" value="Tscrpt_reg_HTH_GntR"/>
</dbReference>
<dbReference type="SMART" id="SM00895">
    <property type="entry name" value="FCD"/>
    <property type="match status" value="1"/>
</dbReference>